<reference evidence="1 2" key="1">
    <citation type="journal article" date="2011" name="Genome Res.">
        <title>Phylogeny-wide analysis of social amoeba genomes highlights ancient origins for complex intercellular communication.</title>
        <authorList>
            <person name="Heidel A.J."/>
            <person name="Lawal H.M."/>
            <person name="Felder M."/>
            <person name="Schilde C."/>
            <person name="Helps N.R."/>
            <person name="Tunggal B."/>
            <person name="Rivero F."/>
            <person name="John U."/>
            <person name="Schleicher M."/>
            <person name="Eichinger L."/>
            <person name="Platzer M."/>
            <person name="Noegel A.A."/>
            <person name="Schaap P."/>
            <person name="Gloeckner G."/>
        </authorList>
    </citation>
    <scope>NUCLEOTIDE SEQUENCE [LARGE SCALE GENOMIC DNA]</scope>
    <source>
        <strain evidence="2">ATCC 26659 / Pp 5 / PN500</strain>
    </source>
</reference>
<accession>D3BSE9</accession>
<dbReference type="EMBL" id="ADBJ01000052">
    <property type="protein sequence ID" value="EFA75655.1"/>
    <property type="molecule type" value="Genomic_DNA"/>
</dbReference>
<dbReference type="GeneID" id="31366385"/>
<name>D3BSE9_HETP5</name>
<dbReference type="RefSeq" id="XP_020427789.1">
    <property type="nucleotide sequence ID" value="XM_020581678.1"/>
</dbReference>
<protein>
    <submittedName>
        <fullName evidence="1">Uncharacterized protein</fullName>
    </submittedName>
</protein>
<dbReference type="InParanoid" id="D3BSE9"/>
<evidence type="ECO:0000313" key="2">
    <source>
        <dbReference type="Proteomes" id="UP000001396"/>
    </source>
</evidence>
<keyword evidence="2" id="KW-1185">Reference proteome</keyword>
<proteinExistence type="predicted"/>
<dbReference type="Proteomes" id="UP000001396">
    <property type="component" value="Unassembled WGS sequence"/>
</dbReference>
<organism evidence="1 2">
    <name type="scientific">Heterostelium pallidum (strain ATCC 26659 / Pp 5 / PN500)</name>
    <name type="common">Cellular slime mold</name>
    <name type="synonym">Polysphondylium pallidum</name>
    <dbReference type="NCBI Taxonomy" id="670386"/>
    <lineage>
        <taxon>Eukaryota</taxon>
        <taxon>Amoebozoa</taxon>
        <taxon>Evosea</taxon>
        <taxon>Eumycetozoa</taxon>
        <taxon>Dictyostelia</taxon>
        <taxon>Acytosteliales</taxon>
        <taxon>Acytosteliaceae</taxon>
        <taxon>Heterostelium</taxon>
    </lineage>
</organism>
<sequence length="119" mass="13264">MRFRILMTSEMSCTVVEYTKIIFVFSDELVTLWFSNLSFCIYPRSKRLCYVTAYSGCTLTPSPSTTSSLVMSVSSVVTPSLILNSATHMSISSSKAGMFFIVNSVHLLFIFAELVAEMI</sequence>
<gene>
    <name evidence="1" type="ORF">PPL_10916</name>
</gene>
<dbReference type="AlphaFoldDB" id="D3BSE9"/>
<comment type="caution">
    <text evidence="1">The sequence shown here is derived from an EMBL/GenBank/DDBJ whole genome shotgun (WGS) entry which is preliminary data.</text>
</comment>
<evidence type="ECO:0000313" key="1">
    <source>
        <dbReference type="EMBL" id="EFA75655.1"/>
    </source>
</evidence>